<name>A0AAN6Y3B2_9PEZI</name>
<dbReference type="GO" id="GO:0006950">
    <property type="term" value="P:response to stress"/>
    <property type="evidence" value="ECO:0007669"/>
    <property type="project" value="UniProtKB-ARBA"/>
</dbReference>
<feature type="transmembrane region" description="Helical" evidence="7">
    <location>
        <begin position="96"/>
        <end position="129"/>
    </location>
</feature>
<dbReference type="Pfam" id="PF04511">
    <property type="entry name" value="DER1"/>
    <property type="match status" value="1"/>
</dbReference>
<comment type="subcellular location">
    <subcellularLocation>
        <location evidence="1 7">Endoplasmic reticulum membrane</location>
        <topology evidence="1 7">Multi-pass membrane protein</topology>
    </subcellularLocation>
</comment>
<gene>
    <name evidence="9" type="ORF">QBC37DRAFT_426915</name>
</gene>
<dbReference type="PANTHER" id="PTHR11009">
    <property type="entry name" value="DER1-LIKE PROTEIN, DERLIN"/>
    <property type="match status" value="1"/>
</dbReference>
<evidence type="ECO:0000256" key="7">
    <source>
        <dbReference type="RuleBase" id="RU363059"/>
    </source>
</evidence>
<feature type="region of interest" description="Disordered" evidence="8">
    <location>
        <begin position="217"/>
        <end position="266"/>
    </location>
</feature>
<reference evidence="9" key="2">
    <citation type="submission" date="2023-05" db="EMBL/GenBank/DDBJ databases">
        <authorList>
            <consortium name="Lawrence Berkeley National Laboratory"/>
            <person name="Steindorff A."/>
            <person name="Hensen N."/>
            <person name="Bonometti L."/>
            <person name="Westerberg I."/>
            <person name="Brannstrom I.O."/>
            <person name="Guillou S."/>
            <person name="Cros-Aarteil S."/>
            <person name="Calhoun S."/>
            <person name="Haridas S."/>
            <person name="Kuo A."/>
            <person name="Mondo S."/>
            <person name="Pangilinan J."/>
            <person name="Riley R."/>
            <person name="Labutti K."/>
            <person name="Andreopoulos B."/>
            <person name="Lipzen A."/>
            <person name="Chen C."/>
            <person name="Yanf M."/>
            <person name="Daum C."/>
            <person name="Ng V."/>
            <person name="Clum A."/>
            <person name="Ohm R."/>
            <person name="Martin F."/>
            <person name="Silar P."/>
            <person name="Natvig D."/>
            <person name="Lalanne C."/>
            <person name="Gautier V."/>
            <person name="Ament-Velasquez S.L."/>
            <person name="Kruys A."/>
            <person name="Hutchinson M.I."/>
            <person name="Powell A.J."/>
            <person name="Barry K."/>
            <person name="Miller A.N."/>
            <person name="Grigoriev I.V."/>
            <person name="Debuchy R."/>
            <person name="Gladieux P."/>
            <person name="Thoren M.H."/>
            <person name="Johannesson H."/>
        </authorList>
    </citation>
    <scope>NUCLEOTIDE SEQUENCE</scope>
    <source>
        <strain evidence="9">PSN293</strain>
    </source>
</reference>
<evidence type="ECO:0000313" key="9">
    <source>
        <dbReference type="EMBL" id="KAK4211423.1"/>
    </source>
</evidence>
<evidence type="ECO:0000256" key="2">
    <source>
        <dbReference type="ARBA" id="ARBA00008917"/>
    </source>
</evidence>
<evidence type="ECO:0000256" key="6">
    <source>
        <dbReference type="ARBA" id="ARBA00023136"/>
    </source>
</evidence>
<feature type="transmembrane region" description="Helical" evidence="7">
    <location>
        <begin position="20"/>
        <end position="41"/>
    </location>
</feature>
<keyword evidence="3 7" id="KW-0812">Transmembrane</keyword>
<dbReference type="EMBL" id="MU858149">
    <property type="protein sequence ID" value="KAK4211423.1"/>
    <property type="molecule type" value="Genomic_DNA"/>
</dbReference>
<comment type="similarity">
    <text evidence="2 7">Belongs to the derlin family.</text>
</comment>
<sequence>MSEIMDVYWRAPPMARTLATAIFISSLGIYLGPLNYSWFYFTEDTLFRLPPEIWRLATNFFLSTPKFGILMDPYLVYQYLSQVENSPRFPNKENVLWYLICVGGIIITLNRALLGGAFFLQALIIALCYTAVQDQRGMKVQFFFFQVPAQTVPYCIILASMLSLGDPSGVPMQLTGIAAAHLYDFLTRLWPEFGGGRNLLPMPGFMSRLVGNRRAPEPAHVPAARAGGTRLGGAGGGTGSSTGASTGSVLPDSWKTRGSGHRLGSD</sequence>
<keyword evidence="6 7" id="KW-0472">Membrane</keyword>
<proteinExistence type="inferred from homology"/>
<evidence type="ECO:0000313" key="10">
    <source>
        <dbReference type="Proteomes" id="UP001301769"/>
    </source>
</evidence>
<keyword evidence="4 7" id="KW-0256">Endoplasmic reticulum</keyword>
<evidence type="ECO:0000256" key="8">
    <source>
        <dbReference type="SAM" id="MobiDB-lite"/>
    </source>
</evidence>
<protein>
    <recommendedName>
        <fullName evidence="7">Derlin</fullName>
    </recommendedName>
</protein>
<organism evidence="9 10">
    <name type="scientific">Rhypophila decipiens</name>
    <dbReference type="NCBI Taxonomy" id="261697"/>
    <lineage>
        <taxon>Eukaryota</taxon>
        <taxon>Fungi</taxon>
        <taxon>Dikarya</taxon>
        <taxon>Ascomycota</taxon>
        <taxon>Pezizomycotina</taxon>
        <taxon>Sordariomycetes</taxon>
        <taxon>Sordariomycetidae</taxon>
        <taxon>Sordariales</taxon>
        <taxon>Naviculisporaceae</taxon>
        <taxon>Rhypophila</taxon>
    </lineage>
</organism>
<keyword evidence="5 7" id="KW-1133">Transmembrane helix</keyword>
<reference evidence="9" key="1">
    <citation type="journal article" date="2023" name="Mol. Phylogenet. Evol.">
        <title>Genome-scale phylogeny and comparative genomics of the fungal order Sordariales.</title>
        <authorList>
            <person name="Hensen N."/>
            <person name="Bonometti L."/>
            <person name="Westerberg I."/>
            <person name="Brannstrom I.O."/>
            <person name="Guillou S."/>
            <person name="Cros-Aarteil S."/>
            <person name="Calhoun S."/>
            <person name="Haridas S."/>
            <person name="Kuo A."/>
            <person name="Mondo S."/>
            <person name="Pangilinan J."/>
            <person name="Riley R."/>
            <person name="LaButti K."/>
            <person name="Andreopoulos B."/>
            <person name="Lipzen A."/>
            <person name="Chen C."/>
            <person name="Yan M."/>
            <person name="Daum C."/>
            <person name="Ng V."/>
            <person name="Clum A."/>
            <person name="Steindorff A."/>
            <person name="Ohm R.A."/>
            <person name="Martin F."/>
            <person name="Silar P."/>
            <person name="Natvig D.O."/>
            <person name="Lalanne C."/>
            <person name="Gautier V."/>
            <person name="Ament-Velasquez S.L."/>
            <person name="Kruys A."/>
            <person name="Hutchinson M.I."/>
            <person name="Powell A.J."/>
            <person name="Barry K."/>
            <person name="Miller A.N."/>
            <person name="Grigoriev I.V."/>
            <person name="Debuchy R."/>
            <person name="Gladieux P."/>
            <person name="Hiltunen Thoren M."/>
            <person name="Johannesson H."/>
        </authorList>
    </citation>
    <scope>NUCLEOTIDE SEQUENCE</scope>
    <source>
        <strain evidence="9">PSN293</strain>
    </source>
</reference>
<dbReference type="InterPro" id="IPR035952">
    <property type="entry name" value="Rhomboid-like_sf"/>
</dbReference>
<comment type="caution">
    <text evidence="9">The sequence shown here is derived from an EMBL/GenBank/DDBJ whole genome shotgun (WGS) entry which is preliminary data.</text>
</comment>
<dbReference type="GO" id="GO:0005789">
    <property type="term" value="C:endoplasmic reticulum membrane"/>
    <property type="evidence" value="ECO:0007669"/>
    <property type="project" value="UniProtKB-SubCell"/>
</dbReference>
<dbReference type="AlphaFoldDB" id="A0AAN6Y3B2"/>
<accession>A0AAN6Y3B2</accession>
<evidence type="ECO:0000256" key="1">
    <source>
        <dbReference type="ARBA" id="ARBA00004477"/>
    </source>
</evidence>
<keyword evidence="10" id="KW-1185">Reference proteome</keyword>
<dbReference type="SUPFAM" id="SSF144091">
    <property type="entry name" value="Rhomboid-like"/>
    <property type="match status" value="1"/>
</dbReference>
<comment type="function">
    <text evidence="7">May be involved in the degradation of misfolded endoplasmic reticulum (ER) luminal proteins.</text>
</comment>
<evidence type="ECO:0000256" key="3">
    <source>
        <dbReference type="ARBA" id="ARBA00022692"/>
    </source>
</evidence>
<comment type="caution">
    <text evidence="7">Lacks conserved residue(s) required for the propagation of feature annotation.</text>
</comment>
<evidence type="ECO:0000256" key="5">
    <source>
        <dbReference type="ARBA" id="ARBA00022989"/>
    </source>
</evidence>
<evidence type="ECO:0000256" key="4">
    <source>
        <dbReference type="ARBA" id="ARBA00022824"/>
    </source>
</evidence>
<dbReference type="InterPro" id="IPR007599">
    <property type="entry name" value="DER1"/>
</dbReference>
<feature type="compositionally biased region" description="Gly residues" evidence="8">
    <location>
        <begin position="229"/>
        <end position="240"/>
    </location>
</feature>
<dbReference type="Proteomes" id="UP001301769">
    <property type="component" value="Unassembled WGS sequence"/>
</dbReference>